<proteinExistence type="inferred from homology"/>
<feature type="compositionally biased region" description="Low complexity" evidence="3">
    <location>
        <begin position="215"/>
        <end position="230"/>
    </location>
</feature>
<dbReference type="EMBL" id="JAWXYG010000008">
    <property type="protein sequence ID" value="KAK4264895.1"/>
    <property type="molecule type" value="Genomic_DNA"/>
</dbReference>
<evidence type="ECO:0000256" key="2">
    <source>
        <dbReference type="ARBA" id="ARBA00022801"/>
    </source>
</evidence>
<keyword evidence="2" id="KW-0378">Hydrolase</keyword>
<feature type="compositionally biased region" description="Polar residues" evidence="3">
    <location>
        <begin position="1"/>
        <end position="22"/>
    </location>
</feature>
<dbReference type="Proteomes" id="UP001293593">
    <property type="component" value="Unassembled WGS sequence"/>
</dbReference>
<comment type="similarity">
    <text evidence="1">Belongs to the inositol polyphosphate 5-phosphatase family.</text>
</comment>
<dbReference type="AlphaFoldDB" id="A0AAE1MH86"/>
<feature type="region of interest" description="Disordered" evidence="3">
    <location>
        <begin position="1"/>
        <end position="70"/>
    </location>
</feature>
<dbReference type="SMART" id="SM00128">
    <property type="entry name" value="IPPc"/>
    <property type="match status" value="1"/>
</dbReference>
<dbReference type="GO" id="GO:0046856">
    <property type="term" value="P:phosphatidylinositol dephosphorylation"/>
    <property type="evidence" value="ECO:0007669"/>
    <property type="project" value="InterPro"/>
</dbReference>
<dbReference type="SUPFAM" id="SSF56219">
    <property type="entry name" value="DNase I-like"/>
    <property type="match status" value="1"/>
</dbReference>
<evidence type="ECO:0000313" key="5">
    <source>
        <dbReference type="EMBL" id="KAK4264895.1"/>
    </source>
</evidence>
<dbReference type="GO" id="GO:0004445">
    <property type="term" value="F:inositol-polyphosphate 5-phosphatase activity"/>
    <property type="evidence" value="ECO:0007669"/>
    <property type="project" value="InterPro"/>
</dbReference>
<accession>A0AAE1MH86</accession>
<dbReference type="Pfam" id="PF22669">
    <property type="entry name" value="Exo_endo_phos2"/>
    <property type="match status" value="1"/>
</dbReference>
<dbReference type="InterPro" id="IPR045849">
    <property type="entry name" value="IP5P_plant"/>
</dbReference>
<evidence type="ECO:0000259" key="4">
    <source>
        <dbReference type="SMART" id="SM00128"/>
    </source>
</evidence>
<dbReference type="PANTHER" id="PTHR45666">
    <property type="entry name" value="TYPE IV INOSITOL POLYPHOSPHATE 5-PHOSPHATASE 9"/>
    <property type="match status" value="1"/>
</dbReference>
<evidence type="ECO:0000256" key="3">
    <source>
        <dbReference type="SAM" id="MobiDB-lite"/>
    </source>
</evidence>
<keyword evidence="6" id="KW-1185">Reference proteome</keyword>
<evidence type="ECO:0000313" key="6">
    <source>
        <dbReference type="Proteomes" id="UP001293593"/>
    </source>
</evidence>
<feature type="region of interest" description="Disordered" evidence="3">
    <location>
        <begin position="213"/>
        <end position="235"/>
    </location>
</feature>
<gene>
    <name evidence="5" type="ORF">QN277_026014</name>
</gene>
<dbReference type="InterPro" id="IPR036691">
    <property type="entry name" value="Endo/exonu/phosph_ase_sf"/>
</dbReference>
<dbReference type="GO" id="GO:0004439">
    <property type="term" value="F:phosphatidylinositol-4,5-bisphosphate 5-phosphatase activity"/>
    <property type="evidence" value="ECO:0007669"/>
    <property type="project" value="TreeGrafter"/>
</dbReference>
<comment type="caution">
    <text evidence="5">The sequence shown here is derived from an EMBL/GenBank/DDBJ whole genome shotgun (WGS) entry which is preliminary data.</text>
</comment>
<feature type="domain" description="Inositol polyphosphate-related phosphatase" evidence="4">
    <location>
        <begin position="207"/>
        <end position="549"/>
    </location>
</feature>
<dbReference type="GO" id="GO:0034485">
    <property type="term" value="F:phosphatidylinositol-3,4,5-trisphosphate 5-phosphatase activity"/>
    <property type="evidence" value="ECO:0007669"/>
    <property type="project" value="TreeGrafter"/>
</dbReference>
<dbReference type="FunFam" id="3.60.10.10:FF:000092">
    <property type="entry name" value="Type I inositol polyphosphate 5-phosphatase 5"/>
    <property type="match status" value="1"/>
</dbReference>
<protein>
    <recommendedName>
        <fullName evidence="4">Inositol polyphosphate-related phosphatase domain-containing protein</fullName>
    </recommendedName>
</protein>
<dbReference type="PANTHER" id="PTHR45666:SF3">
    <property type="entry name" value="TYPE I INOSITOL POLYPHOSPHATE 5-PHOSPHATASE 5"/>
    <property type="match status" value="1"/>
</dbReference>
<evidence type="ECO:0000256" key="1">
    <source>
        <dbReference type="ARBA" id="ARBA00010768"/>
    </source>
</evidence>
<reference evidence="5" key="1">
    <citation type="submission" date="2023-10" db="EMBL/GenBank/DDBJ databases">
        <title>Chromosome-level genome of the transformable northern wattle, Acacia crassicarpa.</title>
        <authorList>
            <person name="Massaro I."/>
            <person name="Sinha N.R."/>
            <person name="Poethig S."/>
            <person name="Leichty A.R."/>
        </authorList>
    </citation>
    <scope>NUCLEOTIDE SEQUENCE</scope>
    <source>
        <strain evidence="5">Acra3RX</strain>
        <tissue evidence="5">Leaf</tissue>
    </source>
</reference>
<name>A0AAE1MH86_9FABA</name>
<sequence length="585" mass="66022">MSSFTSRRSVIPNANSGMTKANTAAAAAAALSPPRFTDPSLDNSVKNDRKKKSILPKIFGSKRSGRGSDEDEFKADIDRIAQFPDLEKMVDSKRKAFSSAPSPVMRKSYSGETSPAIEGLNLSNFEHHMAPTTEIQSLRVFVATWNVGGKTPNQGLNLEDFLLVEGSADIYVLGFQEIVPLSAGNVLVIEDNEPAAKWLSLINQSLNKPKNNVCSLNSSSDSRTSTQNNSKDTKSHFFQKSSLKELSRNYRADSSLLKSCNCALDSPSREQGRRLRKRNDLLNKLDPPLYLDPSMDQFHSIAEIPPPPKETKYCLISSKQMVGIFLSIWTRKDLVPHIAHLRVDSVGRGIMGCLGNKGCLSVSMSLHQTTFCFVCSHLASGEKEGDELRRNSDVAEILKSTQFSRIGKNPCRRAPEKIVDHDRIIWLGDLNYRISLSYDETRFLLEDNDWDALLEKDQLNTEREAGRVFKGFDEGRIMFAPTYKYSHNSDSYAGETVKSKKKRRTPAWCDRILWRGKGIEQLSYIRGESRFSDHRPVCAIFAVEVEARTRNNVVISRFRKGYSYAFPRFEFDDTYCIPQRHSFYD</sequence>
<dbReference type="InterPro" id="IPR000300">
    <property type="entry name" value="IPPc"/>
</dbReference>
<organism evidence="5 6">
    <name type="scientific">Acacia crassicarpa</name>
    <name type="common">northern wattle</name>
    <dbReference type="NCBI Taxonomy" id="499986"/>
    <lineage>
        <taxon>Eukaryota</taxon>
        <taxon>Viridiplantae</taxon>
        <taxon>Streptophyta</taxon>
        <taxon>Embryophyta</taxon>
        <taxon>Tracheophyta</taxon>
        <taxon>Spermatophyta</taxon>
        <taxon>Magnoliopsida</taxon>
        <taxon>eudicotyledons</taxon>
        <taxon>Gunneridae</taxon>
        <taxon>Pentapetalae</taxon>
        <taxon>rosids</taxon>
        <taxon>fabids</taxon>
        <taxon>Fabales</taxon>
        <taxon>Fabaceae</taxon>
        <taxon>Caesalpinioideae</taxon>
        <taxon>mimosoid clade</taxon>
        <taxon>Acacieae</taxon>
        <taxon>Acacia</taxon>
    </lineage>
</organism>
<dbReference type="Gene3D" id="3.60.10.10">
    <property type="entry name" value="Endonuclease/exonuclease/phosphatase"/>
    <property type="match status" value="1"/>
</dbReference>